<evidence type="ECO:0000313" key="6">
    <source>
        <dbReference type="Proteomes" id="UP000019251"/>
    </source>
</evidence>
<organism evidence="5 6">
    <name type="scientific">Listeria grayi FSL F6-1183</name>
    <dbReference type="NCBI Taxonomy" id="1265827"/>
    <lineage>
        <taxon>Bacteria</taxon>
        <taxon>Bacillati</taxon>
        <taxon>Bacillota</taxon>
        <taxon>Bacilli</taxon>
        <taxon>Bacillales</taxon>
        <taxon>Listeriaceae</taxon>
        <taxon>Listeria</taxon>
    </lineage>
</organism>
<dbReference type="PANTHER" id="PTHR11712:SF336">
    <property type="entry name" value="3-OXOACYL-[ACYL-CARRIER-PROTEIN] SYNTHASE, MITOCHONDRIAL"/>
    <property type="match status" value="1"/>
</dbReference>
<gene>
    <name evidence="5" type="ORF">LMUR_11962</name>
</gene>
<dbReference type="AlphaFoldDB" id="A0A829R3S9"/>
<sequence length="390" mass="42118">MQSRVVVSGMGVITSIGDNVQTFWENCLEGRTGISLIEQEGLELLSARYGGQIKNFHMDEESESGRSSALLLSSMEEAIKSSTLDPSDIDKVYIGTTMGETAIDITVKNDFFSIENNEKLLKQNNVKNMLVDTIHRIGIEAESIIFCNACSAGNYALISAFESIKNGDAKVAVVGGVDSFSTTAYYGFSRLNAIADQQCKPFDKNRDGMIVAEGSGCLVIESLEHAQKRGAVIYAEIAGYGVSSDAFHINAPHPLGKGIFQATKNAIESARITTKEIDYISAHGTGTVANDKIESKVLSEIFNRPIPVSSIKSMLGHTMGAASAIESIVCCLVIREGKIPPTINFSESDPECNIYCVPNRAIDTKVDYAINNSYAFGGSNASIIFKKKDR</sequence>
<dbReference type="Gene3D" id="3.40.47.10">
    <property type="match status" value="1"/>
</dbReference>
<dbReference type="GO" id="GO:0004315">
    <property type="term" value="F:3-oxoacyl-[acyl-carrier-protein] synthase activity"/>
    <property type="evidence" value="ECO:0007669"/>
    <property type="project" value="TreeGrafter"/>
</dbReference>
<protein>
    <submittedName>
        <fullName evidence="5">3-oxoacyl-ACP synthase</fullName>
    </submittedName>
</protein>
<evidence type="ECO:0000259" key="4">
    <source>
        <dbReference type="PROSITE" id="PS52004"/>
    </source>
</evidence>
<dbReference type="Pfam" id="PF00109">
    <property type="entry name" value="ketoacyl-synt"/>
    <property type="match status" value="1"/>
</dbReference>
<dbReference type="SUPFAM" id="SSF53901">
    <property type="entry name" value="Thiolase-like"/>
    <property type="match status" value="2"/>
</dbReference>
<comment type="similarity">
    <text evidence="1 3">Belongs to the thiolase-like superfamily. Beta-ketoacyl-ACP synthases family.</text>
</comment>
<evidence type="ECO:0000256" key="3">
    <source>
        <dbReference type="RuleBase" id="RU003694"/>
    </source>
</evidence>
<keyword evidence="2 3" id="KW-0808">Transferase</keyword>
<dbReference type="PANTHER" id="PTHR11712">
    <property type="entry name" value="POLYKETIDE SYNTHASE-RELATED"/>
    <property type="match status" value="1"/>
</dbReference>
<comment type="caution">
    <text evidence="5">The sequence shown here is derived from an EMBL/GenBank/DDBJ whole genome shotgun (WGS) entry which is preliminary data.</text>
</comment>
<dbReference type="Proteomes" id="UP000019251">
    <property type="component" value="Unassembled WGS sequence"/>
</dbReference>
<dbReference type="Pfam" id="PF02801">
    <property type="entry name" value="Ketoacyl-synt_C"/>
    <property type="match status" value="1"/>
</dbReference>
<proteinExistence type="inferred from homology"/>
<reference evidence="5 6" key="1">
    <citation type="submission" date="2012-12" db="EMBL/GenBank/DDBJ databases">
        <title>Novel taxa of Listeriaceae from agricultural environments in the United States.</title>
        <authorList>
            <person name="den Bakker H.C."/>
            <person name="Allred A."/>
            <person name="Warchocki S."/>
            <person name="Wright E.M."/>
            <person name="Burrell A."/>
            <person name="Nightingale K.K."/>
            <person name="Kephart D."/>
            <person name="Wiedmann M."/>
        </authorList>
    </citation>
    <scope>NUCLEOTIDE SEQUENCE [LARGE SCALE GENOMIC DNA]</scope>
    <source>
        <strain evidence="5 6">FSL F6-1183</strain>
    </source>
</reference>
<dbReference type="PROSITE" id="PS52004">
    <property type="entry name" value="KS3_2"/>
    <property type="match status" value="1"/>
</dbReference>
<dbReference type="InterPro" id="IPR014030">
    <property type="entry name" value="Ketoacyl_synth_N"/>
</dbReference>
<accession>A0A829R3S9</accession>
<dbReference type="InterPro" id="IPR020841">
    <property type="entry name" value="PKS_Beta-ketoAc_synthase_dom"/>
</dbReference>
<evidence type="ECO:0000256" key="1">
    <source>
        <dbReference type="ARBA" id="ARBA00008467"/>
    </source>
</evidence>
<dbReference type="InterPro" id="IPR016039">
    <property type="entry name" value="Thiolase-like"/>
</dbReference>
<dbReference type="InterPro" id="IPR000794">
    <property type="entry name" value="Beta-ketoacyl_synthase"/>
</dbReference>
<evidence type="ECO:0000313" key="5">
    <source>
        <dbReference type="EMBL" id="EUJ26803.1"/>
    </source>
</evidence>
<dbReference type="RefSeq" id="WP_036107355.1">
    <property type="nucleotide sequence ID" value="NZ_AODG01000014.1"/>
</dbReference>
<name>A0A829R3S9_LISGR</name>
<dbReference type="CDD" id="cd00834">
    <property type="entry name" value="KAS_I_II"/>
    <property type="match status" value="1"/>
</dbReference>
<dbReference type="GO" id="GO:0006633">
    <property type="term" value="P:fatty acid biosynthetic process"/>
    <property type="evidence" value="ECO:0007669"/>
    <property type="project" value="TreeGrafter"/>
</dbReference>
<dbReference type="InterPro" id="IPR014031">
    <property type="entry name" value="Ketoacyl_synth_C"/>
</dbReference>
<evidence type="ECO:0000256" key="2">
    <source>
        <dbReference type="ARBA" id="ARBA00022679"/>
    </source>
</evidence>
<feature type="domain" description="Ketosynthase family 3 (KS3)" evidence="4">
    <location>
        <begin position="2"/>
        <end position="387"/>
    </location>
</feature>
<dbReference type="SMART" id="SM00825">
    <property type="entry name" value="PKS_KS"/>
    <property type="match status" value="1"/>
</dbReference>
<dbReference type="EMBL" id="AODG01000014">
    <property type="protein sequence ID" value="EUJ26803.1"/>
    <property type="molecule type" value="Genomic_DNA"/>
</dbReference>